<sequence length="127" mass="13474">MKSGMSENDEGTDLAGEEVTAQVKKGRWIGRHWVSLVAIISILVFSAGIYFMGGLSGDLWGYGYLGVFLISILGSVVILVPIPSLPVVFLMGMILNPWLVGLMVGLGEPIGEIPPYIAGYSGRASMG</sequence>
<feature type="transmembrane region" description="Helical" evidence="1">
    <location>
        <begin position="59"/>
        <end position="80"/>
    </location>
</feature>
<feature type="transmembrane region" description="Helical" evidence="1">
    <location>
        <begin position="87"/>
        <end position="106"/>
    </location>
</feature>
<accession>X1NL56</accession>
<gene>
    <name evidence="2" type="ORF">S06H3_28267</name>
</gene>
<organism evidence="2">
    <name type="scientific">marine sediment metagenome</name>
    <dbReference type="NCBI Taxonomy" id="412755"/>
    <lineage>
        <taxon>unclassified sequences</taxon>
        <taxon>metagenomes</taxon>
        <taxon>ecological metagenomes</taxon>
    </lineage>
</organism>
<comment type="caution">
    <text evidence="2">The sequence shown here is derived from an EMBL/GenBank/DDBJ whole genome shotgun (WGS) entry which is preliminary data.</text>
</comment>
<dbReference type="AlphaFoldDB" id="X1NL56"/>
<feature type="transmembrane region" description="Helical" evidence="1">
    <location>
        <begin position="33"/>
        <end position="53"/>
    </location>
</feature>
<name>X1NL56_9ZZZZ</name>
<evidence type="ECO:0000256" key="1">
    <source>
        <dbReference type="SAM" id="Phobius"/>
    </source>
</evidence>
<protein>
    <submittedName>
        <fullName evidence="2">Uncharacterized protein</fullName>
    </submittedName>
</protein>
<reference evidence="2" key="1">
    <citation type="journal article" date="2014" name="Front. Microbiol.">
        <title>High frequency of phylogenetically diverse reductive dehalogenase-homologous genes in deep subseafloor sedimentary metagenomes.</title>
        <authorList>
            <person name="Kawai M."/>
            <person name="Futagami T."/>
            <person name="Toyoda A."/>
            <person name="Takaki Y."/>
            <person name="Nishi S."/>
            <person name="Hori S."/>
            <person name="Arai W."/>
            <person name="Tsubouchi T."/>
            <person name="Morono Y."/>
            <person name="Uchiyama I."/>
            <person name="Ito T."/>
            <person name="Fujiyama A."/>
            <person name="Inagaki F."/>
            <person name="Takami H."/>
        </authorList>
    </citation>
    <scope>NUCLEOTIDE SEQUENCE</scope>
    <source>
        <strain evidence="2">Expedition CK06-06</strain>
    </source>
</reference>
<evidence type="ECO:0000313" key="2">
    <source>
        <dbReference type="EMBL" id="GAI27510.1"/>
    </source>
</evidence>
<proteinExistence type="predicted"/>
<dbReference type="EMBL" id="BARV01016479">
    <property type="protein sequence ID" value="GAI27510.1"/>
    <property type="molecule type" value="Genomic_DNA"/>
</dbReference>
<feature type="non-terminal residue" evidence="2">
    <location>
        <position position="127"/>
    </location>
</feature>
<keyword evidence="1" id="KW-1133">Transmembrane helix</keyword>
<keyword evidence="1" id="KW-0812">Transmembrane</keyword>
<keyword evidence="1" id="KW-0472">Membrane</keyword>